<accession>A0A8J8NKZ0</accession>
<evidence type="ECO:0000256" key="4">
    <source>
        <dbReference type="PIRSR" id="PIRSR000097-3"/>
    </source>
</evidence>
<dbReference type="Gene3D" id="3.20.20.100">
    <property type="entry name" value="NADP-dependent oxidoreductase domain"/>
    <property type="match status" value="1"/>
</dbReference>
<evidence type="ECO:0000256" key="2">
    <source>
        <dbReference type="PIRSR" id="PIRSR000097-1"/>
    </source>
</evidence>
<dbReference type="InterPro" id="IPR023210">
    <property type="entry name" value="NADP_OxRdtase_dom"/>
</dbReference>
<dbReference type="GO" id="GO:0016616">
    <property type="term" value="F:oxidoreductase activity, acting on the CH-OH group of donors, NAD or NADP as acceptor"/>
    <property type="evidence" value="ECO:0007669"/>
    <property type="project" value="UniProtKB-ARBA"/>
</dbReference>
<dbReference type="PIRSF" id="PIRSF000097">
    <property type="entry name" value="AKR"/>
    <property type="match status" value="1"/>
</dbReference>
<evidence type="ECO:0000313" key="7">
    <source>
        <dbReference type="Proteomes" id="UP000785679"/>
    </source>
</evidence>
<comment type="caution">
    <text evidence="6">The sequence shown here is derived from an EMBL/GenBank/DDBJ whole genome shotgun (WGS) entry which is preliminary data.</text>
</comment>
<evidence type="ECO:0000256" key="1">
    <source>
        <dbReference type="ARBA" id="ARBA00023002"/>
    </source>
</evidence>
<dbReference type="EMBL" id="RRYP01013015">
    <property type="protein sequence ID" value="TNV76754.1"/>
    <property type="molecule type" value="Genomic_DNA"/>
</dbReference>
<feature type="active site" description="Proton donor" evidence="2">
    <location>
        <position position="52"/>
    </location>
</feature>
<dbReference type="CDD" id="cd19071">
    <property type="entry name" value="AKR_AKR1-5-like"/>
    <property type="match status" value="1"/>
</dbReference>
<dbReference type="InterPro" id="IPR020471">
    <property type="entry name" value="AKR"/>
</dbReference>
<feature type="site" description="Lowers pKa of active site Tyr" evidence="4">
    <location>
        <position position="80"/>
    </location>
</feature>
<reference evidence="6" key="1">
    <citation type="submission" date="2019-06" db="EMBL/GenBank/DDBJ databases">
        <authorList>
            <person name="Zheng W."/>
        </authorList>
    </citation>
    <scope>NUCLEOTIDE SEQUENCE</scope>
    <source>
        <strain evidence="6">QDHG01</strain>
    </source>
</reference>
<gene>
    <name evidence="6" type="ORF">FGO68_gene13058</name>
</gene>
<name>A0A8J8NKZ0_HALGN</name>
<dbReference type="InterPro" id="IPR036812">
    <property type="entry name" value="NAD(P)_OxRdtase_dom_sf"/>
</dbReference>
<dbReference type="Pfam" id="PF00248">
    <property type="entry name" value="Aldo_ket_red"/>
    <property type="match status" value="1"/>
</dbReference>
<dbReference type="PRINTS" id="PR00069">
    <property type="entry name" value="ALDKETRDTASE"/>
</dbReference>
<feature type="domain" description="NADP-dependent oxidoreductase" evidence="5">
    <location>
        <begin position="26"/>
        <end position="285"/>
    </location>
</feature>
<feature type="binding site" evidence="3">
    <location>
        <position position="111"/>
    </location>
    <ligand>
        <name>substrate</name>
    </ligand>
</feature>
<keyword evidence="1" id="KW-0560">Oxidoreductase</keyword>
<proteinExistence type="predicted"/>
<keyword evidence="7" id="KW-1185">Reference proteome</keyword>
<evidence type="ECO:0000313" key="6">
    <source>
        <dbReference type="EMBL" id="TNV76754.1"/>
    </source>
</evidence>
<evidence type="ECO:0000256" key="3">
    <source>
        <dbReference type="PIRSR" id="PIRSR000097-2"/>
    </source>
</evidence>
<dbReference type="AlphaFoldDB" id="A0A8J8NKZ0"/>
<dbReference type="SUPFAM" id="SSF51430">
    <property type="entry name" value="NAD(P)-linked oxidoreductase"/>
    <property type="match status" value="1"/>
</dbReference>
<evidence type="ECO:0000259" key="5">
    <source>
        <dbReference type="Pfam" id="PF00248"/>
    </source>
</evidence>
<sequence>MEQALTQETVHLSNSARMPLIGLGTFQLMEKEPITNAIVNLGYRHIDTAWLYQNEELIGEAIKDAIKAGVKREELFITTKIWPTQFEDPEKALRGSLERLQLDYVDLYLIHWPATFFSPSKKPLHILWAQLESLVDKNLTVALGLSNFNIQLTSDLLTYARIRPVCNQVELHPYCAQAELVRFMKDQSIVPVAYCPLGRPSAAETPGNQEADLKYAAIPDLREDKGIVDIAKRVGKSEFQVLLKWGLQRGCAVIPKSSQAKNQKENLDLQGFTLSEEEMAYISGKDKGLRICNKFDFLGGYDIFA</sequence>
<protein>
    <recommendedName>
        <fullName evidence="5">NADP-dependent oxidoreductase domain-containing protein</fullName>
    </recommendedName>
</protein>
<dbReference type="Proteomes" id="UP000785679">
    <property type="component" value="Unassembled WGS sequence"/>
</dbReference>
<dbReference type="InterPro" id="IPR018170">
    <property type="entry name" value="Aldo/ket_reductase_CS"/>
</dbReference>
<dbReference type="OrthoDB" id="416253at2759"/>
<dbReference type="FunFam" id="3.20.20.100:FF:000002">
    <property type="entry name" value="2,5-diketo-D-gluconic acid reductase A"/>
    <property type="match status" value="1"/>
</dbReference>
<dbReference type="PANTHER" id="PTHR11732">
    <property type="entry name" value="ALDO/KETO REDUCTASE"/>
    <property type="match status" value="1"/>
</dbReference>
<dbReference type="PROSITE" id="PS00798">
    <property type="entry name" value="ALDOKETO_REDUCTASE_1"/>
    <property type="match status" value="1"/>
</dbReference>
<organism evidence="6 7">
    <name type="scientific">Halteria grandinella</name>
    <dbReference type="NCBI Taxonomy" id="5974"/>
    <lineage>
        <taxon>Eukaryota</taxon>
        <taxon>Sar</taxon>
        <taxon>Alveolata</taxon>
        <taxon>Ciliophora</taxon>
        <taxon>Intramacronucleata</taxon>
        <taxon>Spirotrichea</taxon>
        <taxon>Stichotrichia</taxon>
        <taxon>Sporadotrichida</taxon>
        <taxon>Halteriidae</taxon>
        <taxon>Halteria</taxon>
    </lineage>
</organism>